<dbReference type="EMBL" id="JANBPT010000785">
    <property type="protein sequence ID" value="KAJ1912979.1"/>
    <property type="molecule type" value="Genomic_DNA"/>
</dbReference>
<feature type="region of interest" description="Disordered" evidence="1">
    <location>
        <begin position="1"/>
        <end position="23"/>
    </location>
</feature>
<evidence type="ECO:0000256" key="1">
    <source>
        <dbReference type="SAM" id="MobiDB-lite"/>
    </source>
</evidence>
<dbReference type="AlphaFoldDB" id="A0A9W7ZN38"/>
<evidence type="ECO:0000313" key="2">
    <source>
        <dbReference type="EMBL" id="KAJ1912979.1"/>
    </source>
</evidence>
<evidence type="ECO:0000313" key="3">
    <source>
        <dbReference type="Proteomes" id="UP001150569"/>
    </source>
</evidence>
<dbReference type="Proteomes" id="UP001150569">
    <property type="component" value="Unassembled WGS sequence"/>
</dbReference>
<name>A0A9W7ZN38_9FUNG</name>
<protein>
    <submittedName>
        <fullName evidence="2">Uncharacterized protein</fullName>
    </submittedName>
</protein>
<comment type="caution">
    <text evidence="2">The sequence shown here is derived from an EMBL/GenBank/DDBJ whole genome shotgun (WGS) entry which is preliminary data.</text>
</comment>
<gene>
    <name evidence="2" type="ORF">IWQ60_009419</name>
</gene>
<reference evidence="2" key="1">
    <citation type="submission" date="2022-07" db="EMBL/GenBank/DDBJ databases">
        <title>Phylogenomic reconstructions and comparative analyses of Kickxellomycotina fungi.</title>
        <authorList>
            <person name="Reynolds N.K."/>
            <person name="Stajich J.E."/>
            <person name="Barry K."/>
            <person name="Grigoriev I.V."/>
            <person name="Crous P."/>
            <person name="Smith M.E."/>
        </authorList>
    </citation>
    <scope>NUCLEOTIDE SEQUENCE</scope>
    <source>
        <strain evidence="2">RSA 861</strain>
    </source>
</reference>
<sequence length="126" mass="14481">MFASPTRYMPDQPPVSPPVVQTTPKPRYSQVETLGEAILAVSLQAFMTNTKAVQFKIQGDQMVIYPYYLDNWARQSSDARIISQSTRILADDRARVAFLEYFDEYPICYVSVTPFAHNQLFIQCQF</sequence>
<keyword evidence="3" id="KW-1185">Reference proteome</keyword>
<proteinExistence type="predicted"/>
<accession>A0A9W7ZN38</accession>
<organism evidence="2 3">
    <name type="scientific">Tieghemiomyces parasiticus</name>
    <dbReference type="NCBI Taxonomy" id="78921"/>
    <lineage>
        <taxon>Eukaryota</taxon>
        <taxon>Fungi</taxon>
        <taxon>Fungi incertae sedis</taxon>
        <taxon>Zoopagomycota</taxon>
        <taxon>Kickxellomycotina</taxon>
        <taxon>Dimargaritomycetes</taxon>
        <taxon>Dimargaritales</taxon>
        <taxon>Dimargaritaceae</taxon>
        <taxon>Tieghemiomyces</taxon>
    </lineage>
</organism>